<feature type="binding site" evidence="1">
    <location>
        <position position="46"/>
    </location>
    <ligand>
        <name>Zn(2+)</name>
        <dbReference type="ChEBI" id="CHEBI:29105"/>
    </ligand>
</feature>
<evidence type="ECO:0000256" key="2">
    <source>
        <dbReference type="PIRSR" id="PIRSR018249-2"/>
    </source>
</evidence>
<dbReference type="InterPro" id="IPR029063">
    <property type="entry name" value="SAM-dependent_MTases_sf"/>
</dbReference>
<dbReference type="PIRSF" id="PIRSF018249">
    <property type="entry name" value="MyrA_prd"/>
    <property type="match status" value="1"/>
</dbReference>
<organism evidence="4 5">
    <name type="scientific">Actinocrispum wychmicini</name>
    <dbReference type="NCBI Taxonomy" id="1213861"/>
    <lineage>
        <taxon>Bacteria</taxon>
        <taxon>Bacillati</taxon>
        <taxon>Actinomycetota</taxon>
        <taxon>Actinomycetes</taxon>
        <taxon>Pseudonocardiales</taxon>
        <taxon>Pseudonocardiaceae</taxon>
        <taxon>Actinocrispum</taxon>
    </lineage>
</organism>
<dbReference type="SUPFAM" id="SSF53335">
    <property type="entry name" value="S-adenosyl-L-methionine-dependent methyltransferases"/>
    <property type="match status" value="1"/>
</dbReference>
<dbReference type="AlphaFoldDB" id="A0A4R2JEL2"/>
<dbReference type="GO" id="GO:0008168">
    <property type="term" value="F:methyltransferase activity"/>
    <property type="evidence" value="ECO:0007669"/>
    <property type="project" value="UniProtKB-KW"/>
</dbReference>
<keyword evidence="4" id="KW-0489">Methyltransferase</keyword>
<gene>
    <name evidence="4" type="ORF">EV192_106442</name>
</gene>
<feature type="domain" description="23S rRNA (guanine(745)-N(1))-methyltransferase N-terminal" evidence="3">
    <location>
        <begin position="25"/>
        <end position="59"/>
    </location>
</feature>
<sequence>MSTAEGNREAAGPVTFPRVPLVALRCPLCTTEFTLDDRALCCSTGHSFDIAKQGYVNLLGSGTGDSKEMVAARAEFLAAGHYAPLASLVASEAARDLRRDALVVDAGCGTGYYLGSVLSRAPAVSGLGLDSSVYAVRRAARTGVGAVVWDLWKPWPLASGSTDVILTVFAPRNPAEYHRVLRHGGTLLVVTPSSSHLAELRRYVDILGIEEDKLGRLDASLTDFVLARRHDCEIELTLSPRDVHRIVHMGPSAHHVRPIDVQEPVTVTAAFVVSVYRHV</sequence>
<keyword evidence="5" id="KW-1185">Reference proteome</keyword>
<dbReference type="OrthoDB" id="108476at2"/>
<accession>A0A4R2JEL2</accession>
<dbReference type="RefSeq" id="WP_132120640.1">
    <property type="nucleotide sequence ID" value="NZ_SLWS01000006.1"/>
</dbReference>
<keyword evidence="1" id="KW-0862">Zinc</keyword>
<dbReference type="PANTHER" id="PTHR42912:SF45">
    <property type="entry name" value="23S RRNA (GUANINE(745)-N(1))-METHYLTRANSFERASE"/>
    <property type="match status" value="1"/>
</dbReference>
<dbReference type="GO" id="GO:0046872">
    <property type="term" value="F:metal ion binding"/>
    <property type="evidence" value="ECO:0007669"/>
    <property type="project" value="UniProtKB-KW"/>
</dbReference>
<evidence type="ECO:0000313" key="5">
    <source>
        <dbReference type="Proteomes" id="UP000295680"/>
    </source>
</evidence>
<dbReference type="CDD" id="cd02440">
    <property type="entry name" value="AdoMet_MTases"/>
    <property type="match status" value="1"/>
</dbReference>
<dbReference type="InterPro" id="IPR050508">
    <property type="entry name" value="Methyltransf_Superfamily"/>
</dbReference>
<evidence type="ECO:0000313" key="4">
    <source>
        <dbReference type="EMBL" id="TCO56967.1"/>
    </source>
</evidence>
<keyword evidence="4" id="KW-0808">Transferase</keyword>
<feature type="binding site" evidence="1">
    <location>
        <position position="42"/>
    </location>
    <ligand>
        <name>Zn(2+)</name>
        <dbReference type="ChEBI" id="CHEBI:29105"/>
    </ligand>
</feature>
<comment type="caution">
    <text evidence="4">The sequence shown here is derived from an EMBL/GenBank/DDBJ whole genome shotgun (WGS) entry which is preliminary data.</text>
</comment>
<feature type="binding site" evidence="1">
    <location>
        <position position="26"/>
    </location>
    <ligand>
        <name>Zn(2+)</name>
        <dbReference type="ChEBI" id="CHEBI:29105"/>
    </ligand>
</feature>
<evidence type="ECO:0000256" key="1">
    <source>
        <dbReference type="PIRSR" id="PIRSR018249-1"/>
    </source>
</evidence>
<feature type="binding site" evidence="2">
    <location>
        <begin position="110"/>
        <end position="111"/>
    </location>
    <ligand>
        <name>S-adenosyl-L-methionine</name>
        <dbReference type="ChEBI" id="CHEBI:59789"/>
    </ligand>
</feature>
<proteinExistence type="predicted"/>
<evidence type="ECO:0000259" key="3">
    <source>
        <dbReference type="Pfam" id="PF21302"/>
    </source>
</evidence>
<name>A0A4R2JEL2_9PSEU</name>
<reference evidence="4 5" key="1">
    <citation type="submission" date="2019-03" db="EMBL/GenBank/DDBJ databases">
        <title>Genomic Encyclopedia of Type Strains, Phase IV (KMG-IV): sequencing the most valuable type-strain genomes for metagenomic binning, comparative biology and taxonomic classification.</title>
        <authorList>
            <person name="Goeker M."/>
        </authorList>
    </citation>
    <scope>NUCLEOTIDE SEQUENCE [LARGE SCALE GENOMIC DNA]</scope>
    <source>
        <strain evidence="4 5">DSM 45934</strain>
    </source>
</reference>
<dbReference type="GO" id="GO:0032259">
    <property type="term" value="P:methylation"/>
    <property type="evidence" value="ECO:0007669"/>
    <property type="project" value="UniProtKB-KW"/>
</dbReference>
<dbReference type="PANTHER" id="PTHR42912">
    <property type="entry name" value="METHYLTRANSFERASE"/>
    <property type="match status" value="1"/>
</dbReference>
<dbReference type="InterPro" id="IPR048647">
    <property type="entry name" value="RlmA_N"/>
</dbReference>
<dbReference type="InterPro" id="IPR016718">
    <property type="entry name" value="rRNA_m1G-MeTrfase_A_prd"/>
</dbReference>
<dbReference type="Pfam" id="PF21302">
    <property type="entry name" value="Zn_ribbon_RlmA"/>
    <property type="match status" value="1"/>
</dbReference>
<feature type="binding site" evidence="1">
    <location>
        <position position="29"/>
    </location>
    <ligand>
        <name>Zn(2+)</name>
        <dbReference type="ChEBI" id="CHEBI:29105"/>
    </ligand>
</feature>
<feature type="binding site" evidence="2">
    <location>
        <position position="82"/>
    </location>
    <ligand>
        <name>S-adenosyl-L-methionine</name>
        <dbReference type="ChEBI" id="CHEBI:59789"/>
    </ligand>
</feature>
<feature type="binding site" evidence="2">
    <location>
        <position position="196"/>
    </location>
    <ligand>
        <name>S-adenosyl-L-methionine</name>
        <dbReference type="ChEBI" id="CHEBI:59789"/>
    </ligand>
</feature>
<dbReference type="Proteomes" id="UP000295680">
    <property type="component" value="Unassembled WGS sequence"/>
</dbReference>
<protein>
    <submittedName>
        <fullName evidence="4">23S rRNA (Guanine745-N1)-methyltransferase</fullName>
    </submittedName>
</protein>
<keyword evidence="1" id="KW-0479">Metal-binding</keyword>
<keyword evidence="2" id="KW-0949">S-adenosyl-L-methionine</keyword>
<dbReference type="Gene3D" id="3.40.50.150">
    <property type="entry name" value="Vaccinia Virus protein VP39"/>
    <property type="match status" value="1"/>
</dbReference>
<dbReference type="EMBL" id="SLWS01000006">
    <property type="protein sequence ID" value="TCO56967.1"/>
    <property type="molecule type" value="Genomic_DNA"/>
</dbReference>